<sequence length="240" mass="26985">MITNHFKVIAIITWLLSSHANSQDSNSGPDTQFYTYTNFSIETSESMSADDIQAAIDLVAAEAGGSVYAIWNSFGLAEDAPFNGLEENDFIAMLSFDSGSTSTADRVDSLFRESTRIVGPVTKLYHAVDLRVSGPVSTPKGFYVHRDEHYPVDAMNTAVSLSQRAWTTWEDYWQVKVVGLFRQVDDEQGVAKLNRIVWYPSYEVWQSTRNNTDAQSRDRFRERRQLLIEGSGVAVATNRF</sequence>
<feature type="signal peptide" evidence="1">
    <location>
        <begin position="1"/>
        <end position="22"/>
    </location>
</feature>
<evidence type="ECO:0000256" key="1">
    <source>
        <dbReference type="SAM" id="SignalP"/>
    </source>
</evidence>
<evidence type="ECO:0000313" key="3">
    <source>
        <dbReference type="Proteomes" id="UP000051934"/>
    </source>
</evidence>
<keyword evidence="1" id="KW-0732">Signal</keyword>
<feature type="chain" id="PRO_5006423175" description="NIPSNAP domain-containing protein" evidence="1">
    <location>
        <begin position="23"/>
        <end position="240"/>
    </location>
</feature>
<gene>
    <name evidence="2" type="ORF">ABR69_09445</name>
</gene>
<reference evidence="2 3" key="1">
    <citation type="submission" date="2015-10" db="EMBL/GenBank/DDBJ databases">
        <title>Metagenome-Assembled Genomes uncover a global brackish microbiome.</title>
        <authorList>
            <person name="Hugerth L.W."/>
            <person name="Larsson J."/>
            <person name="Alneberg J."/>
            <person name="Lindh M.V."/>
            <person name="Legrand C."/>
            <person name="Pinhassi J."/>
            <person name="Andersson A.F."/>
        </authorList>
    </citation>
    <scope>NUCLEOTIDE SEQUENCE [LARGE SCALE GENOMIC DNA]</scope>
    <source>
        <strain evidence="2">BACL4 MAG-120507-bin80</strain>
    </source>
</reference>
<evidence type="ECO:0008006" key="4">
    <source>
        <dbReference type="Google" id="ProtNLM"/>
    </source>
</evidence>
<organism evidence="2 3">
    <name type="scientific">OM182 bacterium BACL3 MAG-120507-bin80</name>
    <dbReference type="NCBI Taxonomy" id="1655577"/>
    <lineage>
        <taxon>Bacteria</taxon>
        <taxon>Pseudomonadati</taxon>
        <taxon>Pseudomonadota</taxon>
        <taxon>Gammaproteobacteria</taxon>
        <taxon>OMG group</taxon>
        <taxon>OM182 clade</taxon>
    </lineage>
</organism>
<evidence type="ECO:0000313" key="2">
    <source>
        <dbReference type="EMBL" id="KRO66339.1"/>
    </source>
</evidence>
<proteinExistence type="predicted"/>
<dbReference type="AlphaFoldDB" id="A0A0R2S0S1"/>
<comment type="caution">
    <text evidence="2">The sequence shown here is derived from an EMBL/GenBank/DDBJ whole genome shotgun (WGS) entry which is preliminary data.</text>
</comment>
<dbReference type="Proteomes" id="UP000051934">
    <property type="component" value="Unassembled WGS sequence"/>
</dbReference>
<accession>A0A0R2S0S1</accession>
<dbReference type="EMBL" id="LIBB01000656">
    <property type="protein sequence ID" value="KRO66339.1"/>
    <property type="molecule type" value="Genomic_DNA"/>
</dbReference>
<protein>
    <recommendedName>
        <fullName evidence="4">NIPSNAP domain-containing protein</fullName>
    </recommendedName>
</protein>
<name>A0A0R2S0S1_9GAMM</name>